<name>A0AAV7RLB8_PLEWA</name>
<feature type="compositionally biased region" description="Basic and acidic residues" evidence="1">
    <location>
        <begin position="50"/>
        <end position="70"/>
    </location>
</feature>
<dbReference type="Proteomes" id="UP001066276">
    <property type="component" value="Chromosome 5"/>
</dbReference>
<dbReference type="AlphaFoldDB" id="A0AAV7RLB8"/>
<sequence length="132" mass="14240">MGVCSRLSDNPAPGVPESETMPRFYGGDDASPRCQGNADAGNCLGNSDIRIPERTEKDDRLCAQRAKEEQNADGDEESGGTKDWSNGKNSEDTLGENGQPRAGEGAEERKLRHVPGGTWLTKSIVMDTFNIL</sequence>
<organism evidence="2 3">
    <name type="scientific">Pleurodeles waltl</name>
    <name type="common">Iberian ribbed newt</name>
    <dbReference type="NCBI Taxonomy" id="8319"/>
    <lineage>
        <taxon>Eukaryota</taxon>
        <taxon>Metazoa</taxon>
        <taxon>Chordata</taxon>
        <taxon>Craniata</taxon>
        <taxon>Vertebrata</taxon>
        <taxon>Euteleostomi</taxon>
        <taxon>Amphibia</taxon>
        <taxon>Batrachia</taxon>
        <taxon>Caudata</taxon>
        <taxon>Salamandroidea</taxon>
        <taxon>Salamandridae</taxon>
        <taxon>Pleurodelinae</taxon>
        <taxon>Pleurodeles</taxon>
    </lineage>
</organism>
<reference evidence="2" key="1">
    <citation type="journal article" date="2022" name="bioRxiv">
        <title>Sequencing and chromosome-scale assembly of the giantPleurodeles waltlgenome.</title>
        <authorList>
            <person name="Brown T."/>
            <person name="Elewa A."/>
            <person name="Iarovenko S."/>
            <person name="Subramanian E."/>
            <person name="Araus A.J."/>
            <person name="Petzold A."/>
            <person name="Susuki M."/>
            <person name="Suzuki K.-i.T."/>
            <person name="Hayashi T."/>
            <person name="Toyoda A."/>
            <person name="Oliveira C."/>
            <person name="Osipova E."/>
            <person name="Leigh N.D."/>
            <person name="Simon A."/>
            <person name="Yun M.H."/>
        </authorList>
    </citation>
    <scope>NUCLEOTIDE SEQUENCE</scope>
    <source>
        <strain evidence="2">20211129_DDA</strain>
        <tissue evidence="2">Liver</tissue>
    </source>
</reference>
<evidence type="ECO:0000313" key="3">
    <source>
        <dbReference type="Proteomes" id="UP001066276"/>
    </source>
</evidence>
<keyword evidence="3" id="KW-1185">Reference proteome</keyword>
<accession>A0AAV7RLB8</accession>
<protein>
    <submittedName>
        <fullName evidence="2">Uncharacterized protein</fullName>
    </submittedName>
</protein>
<evidence type="ECO:0000313" key="2">
    <source>
        <dbReference type="EMBL" id="KAJ1153069.1"/>
    </source>
</evidence>
<comment type="caution">
    <text evidence="2">The sequence shown here is derived from an EMBL/GenBank/DDBJ whole genome shotgun (WGS) entry which is preliminary data.</text>
</comment>
<gene>
    <name evidence="2" type="ORF">NDU88_005836</name>
</gene>
<proteinExistence type="predicted"/>
<feature type="region of interest" description="Disordered" evidence="1">
    <location>
        <begin position="1"/>
        <end position="114"/>
    </location>
</feature>
<dbReference type="EMBL" id="JANPWB010000009">
    <property type="protein sequence ID" value="KAJ1153069.1"/>
    <property type="molecule type" value="Genomic_DNA"/>
</dbReference>
<evidence type="ECO:0000256" key="1">
    <source>
        <dbReference type="SAM" id="MobiDB-lite"/>
    </source>
</evidence>